<dbReference type="InterPro" id="IPR004358">
    <property type="entry name" value="Sig_transdc_His_kin-like_C"/>
</dbReference>
<dbReference type="GO" id="GO:0005524">
    <property type="term" value="F:ATP binding"/>
    <property type="evidence" value="ECO:0007669"/>
    <property type="project" value="UniProtKB-KW"/>
</dbReference>
<dbReference type="SUPFAM" id="SSF53850">
    <property type="entry name" value="Periplasmic binding protein-like II"/>
    <property type="match status" value="1"/>
</dbReference>
<evidence type="ECO:0000256" key="5">
    <source>
        <dbReference type="ARBA" id="ARBA00022741"/>
    </source>
</evidence>
<keyword evidence="8" id="KW-0902">Two-component regulatory system</keyword>
<evidence type="ECO:0000313" key="11">
    <source>
        <dbReference type="EMBL" id="GLP95022.1"/>
    </source>
</evidence>
<dbReference type="SUPFAM" id="SSF47384">
    <property type="entry name" value="Homodimeric domain of signal transducing histidine kinase"/>
    <property type="match status" value="1"/>
</dbReference>
<feature type="domain" description="Histidine kinase" evidence="10">
    <location>
        <begin position="388"/>
        <end position="622"/>
    </location>
</feature>
<feature type="transmembrane region" description="Helical" evidence="9">
    <location>
        <begin position="220"/>
        <end position="239"/>
    </location>
</feature>
<dbReference type="InterPro" id="IPR003594">
    <property type="entry name" value="HATPase_dom"/>
</dbReference>
<dbReference type="SUPFAM" id="SSF55874">
    <property type="entry name" value="ATPase domain of HSP90 chaperone/DNA topoisomerase II/histidine kinase"/>
    <property type="match status" value="1"/>
</dbReference>
<dbReference type="Pfam" id="PF00497">
    <property type="entry name" value="SBP_bac_3"/>
    <property type="match status" value="1"/>
</dbReference>
<evidence type="ECO:0000256" key="2">
    <source>
        <dbReference type="ARBA" id="ARBA00012438"/>
    </source>
</evidence>
<sequence length="622" mass="69388">MEWRENGVEQGFHVDLMRKVTAMSGTELNIRRKSFSALVEQMELPPTDVDLICVVTPIDFSRPLQQSDPIYATHAKAFTRQTNAFINSWNDLAGKRVAIKKGSFVDVYVSNIDAPFERVDVDLYETGFRMLGWGRVDVVLAENLVARRLLPKYPLVRSASDPLIFGTFNFVAHPSQKALMEQVNKAIRELKITGEYDTLVNKWFGIGREKVDLIANQQRWLRIAIVVAVLSVVGLVITWNMSVHLRRRSLSLSSELKQREAAERALTSVSQQFQSVLDGIPHGVFLFGADATQLWSNGKYLEQLLCGKLTKNNGEPFVLKDLLSNVSQQGQDSEFELTKDNQHWRCQAHPISSGQVVVLLQLITEQKRLQQAHEQASRLASLGELSAGVAHEINNPTGLILHNISLLAEVICDIEPLVEQQQAQDPYWQLAGLPPQEAMQEAVQASGAIEEGARRISRIVSDLKQYAAPAPREALATVDLNQVVDASLRLTTNQTKRHQLVLDLSPEPALLIGDASQLQQVLINLIQNACHAMADDNGELSIATWREGYSIHLRVSDSGRGMEPATLRRIREPFFTTRRNQGGTGLGLSVSSRIVQEHKGSWDIQSKLGQGSQFELTFPYSP</sequence>
<dbReference type="Gene3D" id="3.30.565.10">
    <property type="entry name" value="Histidine kinase-like ATPase, C-terminal domain"/>
    <property type="match status" value="1"/>
</dbReference>
<evidence type="ECO:0000256" key="1">
    <source>
        <dbReference type="ARBA" id="ARBA00000085"/>
    </source>
</evidence>
<keyword evidence="9" id="KW-0472">Membrane</keyword>
<dbReference type="PANTHER" id="PTHR43065">
    <property type="entry name" value="SENSOR HISTIDINE KINASE"/>
    <property type="match status" value="1"/>
</dbReference>
<keyword evidence="9" id="KW-0812">Transmembrane</keyword>
<accession>A0AA37W0H2</accession>
<dbReference type="CDD" id="cd00082">
    <property type="entry name" value="HisKA"/>
    <property type="match status" value="1"/>
</dbReference>
<evidence type="ECO:0000256" key="9">
    <source>
        <dbReference type="SAM" id="Phobius"/>
    </source>
</evidence>
<reference evidence="11" key="2">
    <citation type="submission" date="2023-01" db="EMBL/GenBank/DDBJ databases">
        <title>Draft genome sequence of Paraferrimonas sedimenticola strain NBRC 101628.</title>
        <authorList>
            <person name="Sun Q."/>
            <person name="Mori K."/>
        </authorList>
    </citation>
    <scope>NUCLEOTIDE SEQUENCE</scope>
    <source>
        <strain evidence="11">NBRC 101628</strain>
    </source>
</reference>
<protein>
    <recommendedName>
        <fullName evidence="2">histidine kinase</fullName>
        <ecNumber evidence="2">2.7.13.3</ecNumber>
    </recommendedName>
</protein>
<dbReference type="InterPro" id="IPR036890">
    <property type="entry name" value="HATPase_C_sf"/>
</dbReference>
<dbReference type="Proteomes" id="UP001161422">
    <property type="component" value="Unassembled WGS sequence"/>
</dbReference>
<evidence type="ECO:0000256" key="8">
    <source>
        <dbReference type="ARBA" id="ARBA00023012"/>
    </source>
</evidence>
<dbReference type="EMBL" id="BSNC01000001">
    <property type="protein sequence ID" value="GLP95022.1"/>
    <property type="molecule type" value="Genomic_DNA"/>
</dbReference>
<reference evidence="11" key="1">
    <citation type="journal article" date="2014" name="Int. J. Syst. Evol. Microbiol.">
        <title>Complete genome sequence of Corynebacterium casei LMG S-19264T (=DSM 44701T), isolated from a smear-ripened cheese.</title>
        <authorList>
            <consortium name="US DOE Joint Genome Institute (JGI-PGF)"/>
            <person name="Walter F."/>
            <person name="Albersmeier A."/>
            <person name="Kalinowski J."/>
            <person name="Ruckert C."/>
        </authorList>
    </citation>
    <scope>NUCLEOTIDE SEQUENCE</scope>
    <source>
        <strain evidence="11">NBRC 101628</strain>
    </source>
</reference>
<keyword evidence="6" id="KW-0418">Kinase</keyword>
<comment type="catalytic activity">
    <reaction evidence="1">
        <text>ATP + protein L-histidine = ADP + protein N-phospho-L-histidine.</text>
        <dbReference type="EC" id="2.7.13.3"/>
    </reaction>
</comment>
<evidence type="ECO:0000256" key="4">
    <source>
        <dbReference type="ARBA" id="ARBA00022679"/>
    </source>
</evidence>
<comment type="caution">
    <text evidence="11">The sequence shown here is derived from an EMBL/GenBank/DDBJ whole genome shotgun (WGS) entry which is preliminary data.</text>
</comment>
<evidence type="ECO:0000313" key="12">
    <source>
        <dbReference type="Proteomes" id="UP001161422"/>
    </source>
</evidence>
<dbReference type="Gene3D" id="3.40.190.10">
    <property type="entry name" value="Periplasmic binding protein-like II"/>
    <property type="match status" value="2"/>
</dbReference>
<dbReference type="Pfam" id="PF02518">
    <property type="entry name" value="HATPase_c"/>
    <property type="match status" value="1"/>
</dbReference>
<dbReference type="EC" id="2.7.13.3" evidence="2"/>
<dbReference type="SMART" id="SM00387">
    <property type="entry name" value="HATPase_c"/>
    <property type="match status" value="1"/>
</dbReference>
<keyword evidence="9" id="KW-1133">Transmembrane helix</keyword>
<dbReference type="InterPro" id="IPR005467">
    <property type="entry name" value="His_kinase_dom"/>
</dbReference>
<dbReference type="Gene3D" id="1.10.287.130">
    <property type="match status" value="1"/>
</dbReference>
<evidence type="ECO:0000256" key="3">
    <source>
        <dbReference type="ARBA" id="ARBA00022553"/>
    </source>
</evidence>
<name>A0AA37W0H2_9GAMM</name>
<keyword evidence="5" id="KW-0547">Nucleotide-binding</keyword>
<keyword evidence="3" id="KW-0597">Phosphoprotein</keyword>
<organism evidence="11 12">
    <name type="scientific">Paraferrimonas sedimenticola</name>
    <dbReference type="NCBI Taxonomy" id="375674"/>
    <lineage>
        <taxon>Bacteria</taxon>
        <taxon>Pseudomonadati</taxon>
        <taxon>Pseudomonadota</taxon>
        <taxon>Gammaproteobacteria</taxon>
        <taxon>Alteromonadales</taxon>
        <taxon>Ferrimonadaceae</taxon>
        <taxon>Paraferrimonas</taxon>
    </lineage>
</organism>
<dbReference type="InterPro" id="IPR001638">
    <property type="entry name" value="Solute-binding_3/MltF_N"/>
</dbReference>
<evidence type="ECO:0000256" key="6">
    <source>
        <dbReference type="ARBA" id="ARBA00022777"/>
    </source>
</evidence>
<proteinExistence type="predicted"/>
<dbReference type="AlphaFoldDB" id="A0AA37W0H2"/>
<keyword evidence="4" id="KW-0808">Transferase</keyword>
<gene>
    <name evidence="11" type="ORF">GCM10007895_03280</name>
</gene>
<evidence type="ECO:0000259" key="10">
    <source>
        <dbReference type="PROSITE" id="PS50109"/>
    </source>
</evidence>
<dbReference type="InterPro" id="IPR036097">
    <property type="entry name" value="HisK_dim/P_sf"/>
</dbReference>
<dbReference type="PROSITE" id="PS50109">
    <property type="entry name" value="HIS_KIN"/>
    <property type="match status" value="1"/>
</dbReference>
<dbReference type="InterPro" id="IPR003661">
    <property type="entry name" value="HisK_dim/P_dom"/>
</dbReference>
<evidence type="ECO:0000256" key="7">
    <source>
        <dbReference type="ARBA" id="ARBA00022840"/>
    </source>
</evidence>
<dbReference type="PANTHER" id="PTHR43065:SF10">
    <property type="entry name" value="PEROXIDE STRESS-ACTIVATED HISTIDINE KINASE MAK3"/>
    <property type="match status" value="1"/>
</dbReference>
<dbReference type="PRINTS" id="PR00344">
    <property type="entry name" value="BCTRLSENSOR"/>
</dbReference>
<dbReference type="SMART" id="SM00062">
    <property type="entry name" value="PBPb"/>
    <property type="match status" value="1"/>
</dbReference>
<keyword evidence="7" id="KW-0067">ATP-binding</keyword>
<keyword evidence="12" id="KW-1185">Reference proteome</keyword>
<dbReference type="GO" id="GO:0000155">
    <property type="term" value="F:phosphorelay sensor kinase activity"/>
    <property type="evidence" value="ECO:0007669"/>
    <property type="project" value="InterPro"/>
</dbReference>